<reference evidence="1" key="1">
    <citation type="journal article" date="2014" name="Front. Microbiol.">
        <title>High frequency of phylogenetically diverse reductive dehalogenase-homologous genes in deep subseafloor sedimentary metagenomes.</title>
        <authorList>
            <person name="Kawai M."/>
            <person name="Futagami T."/>
            <person name="Toyoda A."/>
            <person name="Takaki Y."/>
            <person name="Nishi S."/>
            <person name="Hori S."/>
            <person name="Arai W."/>
            <person name="Tsubouchi T."/>
            <person name="Morono Y."/>
            <person name="Uchiyama I."/>
            <person name="Ito T."/>
            <person name="Fujiyama A."/>
            <person name="Inagaki F."/>
            <person name="Takami H."/>
        </authorList>
    </citation>
    <scope>NUCLEOTIDE SEQUENCE</scope>
    <source>
        <strain evidence="1">Expedition CK06-06</strain>
    </source>
</reference>
<protein>
    <submittedName>
        <fullName evidence="1">Uncharacterized protein</fullName>
    </submittedName>
</protein>
<gene>
    <name evidence="1" type="ORF">S01H1_47393</name>
</gene>
<evidence type="ECO:0000313" key="1">
    <source>
        <dbReference type="EMBL" id="GAG21201.1"/>
    </source>
</evidence>
<feature type="non-terminal residue" evidence="1">
    <location>
        <position position="137"/>
    </location>
</feature>
<organism evidence="1">
    <name type="scientific">marine sediment metagenome</name>
    <dbReference type="NCBI Taxonomy" id="412755"/>
    <lineage>
        <taxon>unclassified sequences</taxon>
        <taxon>metagenomes</taxon>
        <taxon>ecological metagenomes</taxon>
    </lineage>
</organism>
<sequence>MATAVKGMMIARQVTALTAACITDLDADDPTRAGVVQAGRESTYETIKKRIIIMALDSHPAAQRRWMDEVKDHEDDLGFKLPENGRGLMSGVQWNVIRGCVEVMINLSAATISNADALNIRQVVLSRVKKTLRQSST</sequence>
<dbReference type="AlphaFoldDB" id="X0X8A6"/>
<comment type="caution">
    <text evidence="1">The sequence shown here is derived from an EMBL/GenBank/DDBJ whole genome shotgun (WGS) entry which is preliminary data.</text>
</comment>
<proteinExistence type="predicted"/>
<name>X0X8A6_9ZZZZ</name>
<dbReference type="EMBL" id="BARS01030385">
    <property type="protein sequence ID" value="GAG21201.1"/>
    <property type="molecule type" value="Genomic_DNA"/>
</dbReference>
<accession>X0X8A6</accession>